<dbReference type="AlphaFoldDB" id="A0A0K0DS55"/>
<name>A0A0K0DS55_STRER</name>
<proteinExistence type="predicted"/>
<protein>
    <submittedName>
        <fullName evidence="2">Reverse transcriptase domain-containing protein</fullName>
    </submittedName>
</protein>
<evidence type="ECO:0000259" key="1">
    <source>
        <dbReference type="PROSITE" id="PS50878"/>
    </source>
</evidence>
<dbReference type="WBParaSite" id="SSTP_0000006300.1">
    <property type="protein sequence ID" value="SSTP_0000006300.1"/>
    <property type="gene ID" value="SSTP_0000006300"/>
</dbReference>
<dbReference type="InterPro" id="IPR000477">
    <property type="entry name" value="RT_dom"/>
</dbReference>
<dbReference type="InterPro" id="IPR043502">
    <property type="entry name" value="DNA/RNA_pol_sf"/>
</dbReference>
<reference evidence="2" key="1">
    <citation type="submission" date="2015-08" db="UniProtKB">
        <authorList>
            <consortium name="WormBaseParasite"/>
        </authorList>
    </citation>
    <scope>IDENTIFICATION</scope>
</reference>
<evidence type="ECO:0000313" key="2">
    <source>
        <dbReference type="WBParaSite" id="SSTP_0000006300.1"/>
    </source>
</evidence>
<dbReference type="PANTHER" id="PTHR35450">
    <property type="entry name" value="REVERSE TRANSCRIPTASE DOMAIN-CONTAINING PROTEIN"/>
    <property type="match status" value="1"/>
</dbReference>
<organism evidence="2">
    <name type="scientific">Strongyloides stercoralis</name>
    <name type="common">Threadworm</name>
    <dbReference type="NCBI Taxonomy" id="6248"/>
    <lineage>
        <taxon>Eukaryota</taxon>
        <taxon>Metazoa</taxon>
        <taxon>Ecdysozoa</taxon>
        <taxon>Nematoda</taxon>
        <taxon>Chromadorea</taxon>
        <taxon>Rhabditida</taxon>
        <taxon>Tylenchina</taxon>
        <taxon>Panagrolaimomorpha</taxon>
        <taxon>Strongyloidoidea</taxon>
        <taxon>Strongyloididae</taxon>
        <taxon>Strongyloides</taxon>
    </lineage>
</organism>
<accession>A0A0K0DS55</accession>
<sequence>MNSDCTGITYLLFKKGDKKDPGNYRPITCLGVHYKILTACITIYLHNFLQMNTEIKELIFPMNQIAGRKNVRSTIYAHLIDKAIQLDKKYNIQKKDDKVNLYMRYVDFKKAYDSIYKYIILKILKSSGIKENISLVLKQIMDKWRTMISLNGKLLKPYNIGKGVLQGDSMSPLLFILAISPISWFMNKEKKVGLKRNQLLYS</sequence>
<dbReference type="SUPFAM" id="SSF56672">
    <property type="entry name" value="DNA/RNA polymerases"/>
    <property type="match status" value="1"/>
</dbReference>
<feature type="domain" description="Reverse transcriptase" evidence="1">
    <location>
        <begin position="1"/>
        <end position="202"/>
    </location>
</feature>
<dbReference type="PANTHER" id="PTHR35450:SF2">
    <property type="entry name" value="REVERSE TRANSCRIPTASE DOMAIN-CONTAINING PROTEIN"/>
    <property type="match status" value="1"/>
</dbReference>
<dbReference type="PROSITE" id="PS50878">
    <property type="entry name" value="RT_POL"/>
    <property type="match status" value="1"/>
</dbReference>
<dbReference type="Pfam" id="PF00078">
    <property type="entry name" value="RVT_1"/>
    <property type="match status" value="1"/>
</dbReference>